<accession>A0A813DPM8</accession>
<dbReference type="SUPFAM" id="SSF53474">
    <property type="entry name" value="alpha/beta-Hydrolases"/>
    <property type="match status" value="1"/>
</dbReference>
<name>A0A813DPM8_POLGL</name>
<evidence type="ECO:0000313" key="2">
    <source>
        <dbReference type="EMBL" id="CAE8587593.1"/>
    </source>
</evidence>
<feature type="domain" description="AB hydrolase-1" evidence="1">
    <location>
        <begin position="44"/>
        <end position="232"/>
    </location>
</feature>
<dbReference type="InterPro" id="IPR000073">
    <property type="entry name" value="AB_hydrolase_1"/>
</dbReference>
<dbReference type="InterPro" id="IPR029058">
    <property type="entry name" value="AB_hydrolase_fold"/>
</dbReference>
<evidence type="ECO:0000259" key="1">
    <source>
        <dbReference type="Pfam" id="PF12697"/>
    </source>
</evidence>
<dbReference type="Proteomes" id="UP000654075">
    <property type="component" value="Unassembled WGS sequence"/>
</dbReference>
<reference evidence="2" key="1">
    <citation type="submission" date="2021-02" db="EMBL/GenBank/DDBJ databases">
        <authorList>
            <person name="Dougan E. K."/>
            <person name="Rhodes N."/>
            <person name="Thang M."/>
            <person name="Chan C."/>
        </authorList>
    </citation>
    <scope>NUCLEOTIDE SEQUENCE</scope>
</reference>
<protein>
    <recommendedName>
        <fullName evidence="1">AB hydrolase-1 domain-containing protein</fullName>
    </recommendedName>
</protein>
<dbReference type="Gene3D" id="3.40.50.1820">
    <property type="entry name" value="alpha/beta hydrolase"/>
    <property type="match status" value="1"/>
</dbReference>
<keyword evidence="3" id="KW-1185">Reference proteome</keyword>
<sequence length="241" mass="25670">MAGEVAQPQPSPAQALEVQYVDTPVGQVEVRLSMPAGEWVSALVLLIHGMSPEPDIRDEWGCVLEALRKRKVAAVLPNLHSCERAKPSAGCVADTQAALEAVLAWALEKTPGQTPVVIYGKSWGGGRALELCKQLQQNGQAAAGLCLACPAPPQGSRSELISDLRAPVLLTWAKDDSVLPYDGHESWLQELRARQGRATIFASVEAGGHRIDKMAGLDDGLASKLADWPDLVTGPLSKMAQ</sequence>
<comment type="caution">
    <text evidence="2">The sequence shown here is derived from an EMBL/GenBank/DDBJ whole genome shotgun (WGS) entry which is preliminary data.</text>
</comment>
<dbReference type="Pfam" id="PF12697">
    <property type="entry name" value="Abhydrolase_6"/>
    <property type="match status" value="1"/>
</dbReference>
<proteinExistence type="predicted"/>
<organism evidence="2 3">
    <name type="scientific">Polarella glacialis</name>
    <name type="common">Dinoflagellate</name>
    <dbReference type="NCBI Taxonomy" id="89957"/>
    <lineage>
        <taxon>Eukaryota</taxon>
        <taxon>Sar</taxon>
        <taxon>Alveolata</taxon>
        <taxon>Dinophyceae</taxon>
        <taxon>Suessiales</taxon>
        <taxon>Suessiaceae</taxon>
        <taxon>Polarella</taxon>
    </lineage>
</organism>
<evidence type="ECO:0000313" key="3">
    <source>
        <dbReference type="Proteomes" id="UP000654075"/>
    </source>
</evidence>
<gene>
    <name evidence="2" type="ORF">PGLA1383_LOCUS6429</name>
</gene>
<dbReference type="AlphaFoldDB" id="A0A813DPM8"/>
<dbReference type="EMBL" id="CAJNNV010002677">
    <property type="protein sequence ID" value="CAE8587593.1"/>
    <property type="molecule type" value="Genomic_DNA"/>
</dbReference>